<evidence type="ECO:0000259" key="4">
    <source>
        <dbReference type="Pfam" id="PF04542"/>
    </source>
</evidence>
<name>A0A3B0CIB0_9BACL</name>
<keyword evidence="3" id="KW-0804">Transcription</keyword>
<comment type="caution">
    <text evidence="5">The sequence shown here is derived from an EMBL/GenBank/DDBJ whole genome shotgun (WGS) entry which is preliminary data.</text>
</comment>
<dbReference type="EMBL" id="RBAH01000011">
    <property type="protein sequence ID" value="RKN83726.1"/>
    <property type="molecule type" value="Genomic_DNA"/>
</dbReference>
<dbReference type="AlphaFoldDB" id="A0A3B0CIB0"/>
<dbReference type="GO" id="GO:0006352">
    <property type="term" value="P:DNA-templated transcription initiation"/>
    <property type="evidence" value="ECO:0007669"/>
    <property type="project" value="InterPro"/>
</dbReference>
<organism evidence="5 6">
    <name type="scientific">Paenibacillus ginsengarvi</name>
    <dbReference type="NCBI Taxonomy" id="400777"/>
    <lineage>
        <taxon>Bacteria</taxon>
        <taxon>Bacillati</taxon>
        <taxon>Bacillota</taxon>
        <taxon>Bacilli</taxon>
        <taxon>Bacillales</taxon>
        <taxon>Paenibacillaceae</taxon>
        <taxon>Paenibacillus</taxon>
    </lineage>
</organism>
<dbReference type="InterPro" id="IPR014284">
    <property type="entry name" value="RNA_pol_sigma-70_dom"/>
</dbReference>
<gene>
    <name evidence="5" type="ORF">D7M11_16125</name>
</gene>
<sequence length="103" mass="11677">MLAFAELVNKYSKAVCSVAYGVTKDFHAAQDIAQETFLKASNQISKLQQPEKFGSWLYSIAKRKSIDYIRKVNKEKMTPSKLDFSVQQTPIEKVEASEIQTDV</sequence>
<dbReference type="InterPro" id="IPR039425">
    <property type="entry name" value="RNA_pol_sigma-70-like"/>
</dbReference>
<dbReference type="Gene3D" id="1.10.1740.10">
    <property type="match status" value="1"/>
</dbReference>
<dbReference type="SUPFAM" id="SSF88946">
    <property type="entry name" value="Sigma2 domain of RNA polymerase sigma factors"/>
    <property type="match status" value="1"/>
</dbReference>
<evidence type="ECO:0000256" key="2">
    <source>
        <dbReference type="ARBA" id="ARBA00023082"/>
    </source>
</evidence>
<dbReference type="Pfam" id="PF04542">
    <property type="entry name" value="Sigma70_r2"/>
    <property type="match status" value="1"/>
</dbReference>
<dbReference type="InterPro" id="IPR013325">
    <property type="entry name" value="RNA_pol_sigma_r2"/>
</dbReference>
<dbReference type="InterPro" id="IPR007627">
    <property type="entry name" value="RNA_pol_sigma70_r2"/>
</dbReference>
<dbReference type="NCBIfam" id="TIGR02937">
    <property type="entry name" value="sigma70-ECF"/>
    <property type="match status" value="1"/>
</dbReference>
<feature type="domain" description="RNA polymerase sigma-70 region 2" evidence="4">
    <location>
        <begin position="7"/>
        <end position="73"/>
    </location>
</feature>
<dbReference type="Proteomes" id="UP000282311">
    <property type="component" value="Unassembled WGS sequence"/>
</dbReference>
<accession>A0A3B0CIB0</accession>
<protein>
    <submittedName>
        <fullName evidence="5">Sigma-70 family RNA polymerase sigma factor</fullName>
    </submittedName>
</protein>
<dbReference type="GO" id="GO:0016987">
    <property type="term" value="F:sigma factor activity"/>
    <property type="evidence" value="ECO:0007669"/>
    <property type="project" value="UniProtKB-KW"/>
</dbReference>
<evidence type="ECO:0000313" key="6">
    <source>
        <dbReference type="Proteomes" id="UP000282311"/>
    </source>
</evidence>
<proteinExistence type="predicted"/>
<evidence type="ECO:0000313" key="5">
    <source>
        <dbReference type="EMBL" id="RKN83726.1"/>
    </source>
</evidence>
<keyword evidence="1" id="KW-0805">Transcription regulation</keyword>
<dbReference type="RefSeq" id="WP_120748270.1">
    <property type="nucleotide sequence ID" value="NZ_RBAH01000011.1"/>
</dbReference>
<dbReference type="PANTHER" id="PTHR43133:SF51">
    <property type="entry name" value="RNA POLYMERASE SIGMA FACTOR"/>
    <property type="match status" value="1"/>
</dbReference>
<evidence type="ECO:0000256" key="3">
    <source>
        <dbReference type="ARBA" id="ARBA00023163"/>
    </source>
</evidence>
<evidence type="ECO:0000256" key="1">
    <source>
        <dbReference type="ARBA" id="ARBA00023015"/>
    </source>
</evidence>
<keyword evidence="2" id="KW-0731">Sigma factor</keyword>
<dbReference type="PANTHER" id="PTHR43133">
    <property type="entry name" value="RNA POLYMERASE ECF-TYPE SIGMA FACTO"/>
    <property type="match status" value="1"/>
</dbReference>
<keyword evidence="6" id="KW-1185">Reference proteome</keyword>
<reference evidence="5 6" key="1">
    <citation type="journal article" date="2007" name="Int. J. Syst. Evol. Microbiol.">
        <title>Paenibacillus ginsengarvi sp. nov., isolated from soil from ginseng cultivation.</title>
        <authorList>
            <person name="Yoon M.H."/>
            <person name="Ten L.N."/>
            <person name="Im W.T."/>
        </authorList>
    </citation>
    <scope>NUCLEOTIDE SEQUENCE [LARGE SCALE GENOMIC DNA]</scope>
    <source>
        <strain evidence="5 6">KCTC 13059</strain>
    </source>
</reference>